<dbReference type="InterPro" id="IPR039650">
    <property type="entry name" value="HdrA-like"/>
</dbReference>
<dbReference type="PANTHER" id="PTHR43498:SF1">
    <property type="entry name" value="COB--COM HETERODISULFIDE REDUCTASE IRON-SULFUR SUBUNIT A"/>
    <property type="match status" value="1"/>
</dbReference>
<keyword evidence="2" id="KW-0479">Metal-binding</keyword>
<feature type="chain" id="PRO_5037279725" evidence="6">
    <location>
        <begin position="23"/>
        <end position="563"/>
    </location>
</feature>
<evidence type="ECO:0000313" key="7">
    <source>
        <dbReference type="EMBL" id="MBK1882254.1"/>
    </source>
</evidence>
<dbReference type="SUPFAM" id="SSF51905">
    <property type="entry name" value="FAD/NAD(P)-binding domain"/>
    <property type="match status" value="1"/>
</dbReference>
<dbReference type="PANTHER" id="PTHR43498">
    <property type="entry name" value="FERREDOXIN:COB-COM HETERODISULFIDE REDUCTASE SUBUNIT A"/>
    <property type="match status" value="1"/>
</dbReference>
<dbReference type="GO" id="GO:0016491">
    <property type="term" value="F:oxidoreductase activity"/>
    <property type="evidence" value="ECO:0007669"/>
    <property type="project" value="UniProtKB-KW"/>
</dbReference>
<evidence type="ECO:0000256" key="6">
    <source>
        <dbReference type="SAM" id="SignalP"/>
    </source>
</evidence>
<proteinExistence type="predicted"/>
<dbReference type="Pfam" id="PF12831">
    <property type="entry name" value="FAD_oxidored"/>
    <property type="match status" value="1"/>
</dbReference>
<evidence type="ECO:0000256" key="4">
    <source>
        <dbReference type="ARBA" id="ARBA00023004"/>
    </source>
</evidence>
<protein>
    <submittedName>
        <fullName evidence="7">FAD-dependent oxidoreductase</fullName>
    </submittedName>
</protein>
<name>A0A934S6U0_9BACT</name>
<evidence type="ECO:0000256" key="1">
    <source>
        <dbReference type="ARBA" id="ARBA00022485"/>
    </source>
</evidence>
<keyword evidence="4" id="KW-0408">Iron</keyword>
<accession>A0A934S6U0</accession>
<evidence type="ECO:0000256" key="2">
    <source>
        <dbReference type="ARBA" id="ARBA00022723"/>
    </source>
</evidence>
<dbReference type="Proteomes" id="UP000603141">
    <property type="component" value="Unassembled WGS sequence"/>
</dbReference>
<dbReference type="Gene3D" id="3.50.50.60">
    <property type="entry name" value="FAD/NAD(P)-binding domain"/>
    <property type="match status" value="1"/>
</dbReference>
<evidence type="ECO:0000256" key="3">
    <source>
        <dbReference type="ARBA" id="ARBA00023002"/>
    </source>
</evidence>
<feature type="signal peptide" evidence="6">
    <location>
        <begin position="1"/>
        <end position="22"/>
    </location>
</feature>
<evidence type="ECO:0000313" key="8">
    <source>
        <dbReference type="Proteomes" id="UP000603141"/>
    </source>
</evidence>
<dbReference type="AlphaFoldDB" id="A0A934S6U0"/>
<keyword evidence="6" id="KW-0732">Signal</keyword>
<keyword evidence="5" id="KW-0411">Iron-sulfur</keyword>
<sequence>MHFLSLISATFLSLTAFDAALADSQPKPYDVIVYGGTSGGVTAAVQAAKMGKTVALISPTKHLGGMTSSGLGWTDLGDEKILGGLSRDFYHRVYLHYETAEPMTKKGAWNLQTRAAYGNKGQGGPAFNRETETASVFEPKVAEAIFNDLLAENHVQVFTEKLDLSDGVLMAGKRIRALKMENGQEFHGQMFIDATYEGDLLPGAGVSFTVGREANATYSETISGIQAVKSRKNQLPDGIDPYVVKGDPASGLLPGVHPDAGGADGTADHRLQAYCFRMCLTRYAPNRVEIEKPADYDETNYELLFRAIEAGQKSGFFKFDAMPNFKTDSNNTGGISTDFIGENYGDDWDWTTLNYQQREALAAKHRNWQLGLIWTLQHHPRVAAANGGTNLYQNIGLPADEFTDNGHWPWQIYVREGRRMISDYVMQEKNCTGARVADDSVGLAAYAMDSHHTQRIVRNGMVKNEGDVQIKLPIPYPISYRSLIPKADECENLVVPWSLSASHMAFGSIRMEPVFMTLGQSAATAAVLSLDEGTSVQKLPYKKLAAALLADGQVLNWTPTPKN</sequence>
<keyword evidence="8" id="KW-1185">Reference proteome</keyword>
<dbReference type="GO" id="GO:0046872">
    <property type="term" value="F:metal ion binding"/>
    <property type="evidence" value="ECO:0007669"/>
    <property type="project" value="UniProtKB-KW"/>
</dbReference>
<organism evidence="7 8">
    <name type="scientific">Luteolibacter pohnpeiensis</name>
    <dbReference type="NCBI Taxonomy" id="454153"/>
    <lineage>
        <taxon>Bacteria</taxon>
        <taxon>Pseudomonadati</taxon>
        <taxon>Verrucomicrobiota</taxon>
        <taxon>Verrucomicrobiia</taxon>
        <taxon>Verrucomicrobiales</taxon>
        <taxon>Verrucomicrobiaceae</taxon>
        <taxon>Luteolibacter</taxon>
    </lineage>
</organism>
<reference evidence="7" key="1">
    <citation type="submission" date="2021-01" db="EMBL/GenBank/DDBJ databases">
        <title>Modified the classification status of verrucomicrobia.</title>
        <authorList>
            <person name="Feng X."/>
        </authorList>
    </citation>
    <scope>NUCLEOTIDE SEQUENCE</scope>
    <source>
        <strain evidence="7">KCTC 22041</strain>
    </source>
</reference>
<comment type="caution">
    <text evidence="7">The sequence shown here is derived from an EMBL/GenBank/DDBJ whole genome shotgun (WGS) entry which is preliminary data.</text>
</comment>
<keyword evidence="1" id="KW-0004">4Fe-4S</keyword>
<dbReference type="EMBL" id="JAENIJ010000009">
    <property type="protein sequence ID" value="MBK1882254.1"/>
    <property type="molecule type" value="Genomic_DNA"/>
</dbReference>
<gene>
    <name evidence="7" type="ORF">JIN85_07500</name>
</gene>
<evidence type="ECO:0000256" key="5">
    <source>
        <dbReference type="ARBA" id="ARBA00023014"/>
    </source>
</evidence>
<keyword evidence="3" id="KW-0560">Oxidoreductase</keyword>
<dbReference type="GO" id="GO:0051539">
    <property type="term" value="F:4 iron, 4 sulfur cluster binding"/>
    <property type="evidence" value="ECO:0007669"/>
    <property type="project" value="UniProtKB-KW"/>
</dbReference>
<dbReference type="InterPro" id="IPR036188">
    <property type="entry name" value="FAD/NAD-bd_sf"/>
</dbReference>
<dbReference type="RefSeq" id="WP_200269215.1">
    <property type="nucleotide sequence ID" value="NZ_JAENIJ010000009.1"/>
</dbReference>